<evidence type="ECO:0000313" key="3">
    <source>
        <dbReference type="EMBL" id="KAI1718957.1"/>
    </source>
</evidence>
<dbReference type="EMBL" id="JAKKPZ010000007">
    <property type="protein sequence ID" value="KAI1718957.1"/>
    <property type="molecule type" value="Genomic_DNA"/>
</dbReference>
<sequence length="108" mass="12173">MIYDGALLWLFASRQGILWLAYMLIVQISLILSCTKKEKAKTPVKVPKPRYESRVAFNDRNVKLEVDDSFLTSGHASRNLQSLPSTGVRSSLPKSKPPNKVTKLKQQT</sequence>
<gene>
    <name evidence="3" type="ORF">DdX_06072</name>
</gene>
<feature type="region of interest" description="Disordered" evidence="1">
    <location>
        <begin position="77"/>
        <end position="108"/>
    </location>
</feature>
<evidence type="ECO:0000313" key="4">
    <source>
        <dbReference type="Proteomes" id="UP001201812"/>
    </source>
</evidence>
<protein>
    <submittedName>
        <fullName evidence="3">Uncharacterized protein</fullName>
    </submittedName>
</protein>
<organism evidence="3 4">
    <name type="scientific">Ditylenchus destructor</name>
    <dbReference type="NCBI Taxonomy" id="166010"/>
    <lineage>
        <taxon>Eukaryota</taxon>
        <taxon>Metazoa</taxon>
        <taxon>Ecdysozoa</taxon>
        <taxon>Nematoda</taxon>
        <taxon>Chromadorea</taxon>
        <taxon>Rhabditida</taxon>
        <taxon>Tylenchina</taxon>
        <taxon>Tylenchomorpha</taxon>
        <taxon>Sphaerularioidea</taxon>
        <taxon>Anguinidae</taxon>
        <taxon>Anguininae</taxon>
        <taxon>Ditylenchus</taxon>
    </lineage>
</organism>
<accession>A0AAD4N8X4</accession>
<evidence type="ECO:0000256" key="1">
    <source>
        <dbReference type="SAM" id="MobiDB-lite"/>
    </source>
</evidence>
<name>A0AAD4N8X4_9BILA</name>
<evidence type="ECO:0000256" key="2">
    <source>
        <dbReference type="SAM" id="Phobius"/>
    </source>
</evidence>
<feature type="transmembrane region" description="Helical" evidence="2">
    <location>
        <begin position="16"/>
        <end position="35"/>
    </location>
</feature>
<dbReference type="AlphaFoldDB" id="A0AAD4N8X4"/>
<feature type="compositionally biased region" description="Polar residues" evidence="1">
    <location>
        <begin position="77"/>
        <end position="93"/>
    </location>
</feature>
<reference evidence="3" key="1">
    <citation type="submission" date="2022-01" db="EMBL/GenBank/DDBJ databases">
        <title>Genome Sequence Resource for Two Populations of Ditylenchus destructor, the Migratory Endoparasitic Phytonematode.</title>
        <authorList>
            <person name="Zhang H."/>
            <person name="Lin R."/>
            <person name="Xie B."/>
        </authorList>
    </citation>
    <scope>NUCLEOTIDE SEQUENCE</scope>
    <source>
        <strain evidence="3">BazhouSP</strain>
    </source>
</reference>
<keyword evidence="4" id="KW-1185">Reference proteome</keyword>
<comment type="caution">
    <text evidence="3">The sequence shown here is derived from an EMBL/GenBank/DDBJ whole genome shotgun (WGS) entry which is preliminary data.</text>
</comment>
<keyword evidence="2" id="KW-1133">Transmembrane helix</keyword>
<proteinExistence type="predicted"/>
<keyword evidence="2" id="KW-0812">Transmembrane</keyword>
<keyword evidence="2" id="KW-0472">Membrane</keyword>
<dbReference type="Proteomes" id="UP001201812">
    <property type="component" value="Unassembled WGS sequence"/>
</dbReference>